<name>A0A3P3XNX5_9SPIR</name>
<dbReference type="AlphaFoldDB" id="A0A3P3XNX5"/>
<evidence type="ECO:0000313" key="2">
    <source>
        <dbReference type="EMBL" id="SLM17988.1"/>
    </source>
</evidence>
<accession>A0A3P3XNX5</accession>
<dbReference type="InterPro" id="IPR001509">
    <property type="entry name" value="Epimerase_deHydtase"/>
</dbReference>
<dbReference type="PROSITE" id="PS51257">
    <property type="entry name" value="PROKAR_LIPOPROTEIN"/>
    <property type="match status" value="1"/>
</dbReference>
<feature type="domain" description="NAD-dependent epimerase/dehydratase" evidence="1">
    <location>
        <begin position="3"/>
        <end position="239"/>
    </location>
</feature>
<dbReference type="InterPro" id="IPR036291">
    <property type="entry name" value="NAD(P)-bd_dom_sf"/>
</dbReference>
<sequence length="357" mass="39212">MRVLFVGGTGNISSACTDEALRRGYEVFHLNRGTHTEKEKPGVGLLRADIRDAAAAKSAVRGLHFDSVVQFLAFRPEHVEADIKIFDGITDQYVLISTCSAYRKPSLTPVITEETPLENPYWEYSRLKIACERVLTGRAGSATCEAGPADDDLCDRRPTDRSQEPSFPYTIVRPSHTYDDGWIPGCFGSAGYGLAWRMLQGLEVVVPGDGQSLWTLTHASDFAVGLVGLLGNPAALGEAFHITSDEHLTWDAVHMIIAEALGVRPKIVHIPSDFIAKVRPERGAGLLGDKAVSVLFDNSKIRRFVPGFAPRVSFAEGIRRSLAWFDAHPERKTPDPAMNADMDAILERWRGLVGRIS</sequence>
<organism evidence="2">
    <name type="scientific">uncultured spirochete</name>
    <dbReference type="NCBI Taxonomy" id="156406"/>
    <lineage>
        <taxon>Bacteria</taxon>
        <taxon>Pseudomonadati</taxon>
        <taxon>Spirochaetota</taxon>
        <taxon>Spirochaetia</taxon>
        <taxon>Spirochaetales</taxon>
        <taxon>environmental samples</taxon>
    </lineage>
</organism>
<dbReference type="Gene3D" id="3.40.50.720">
    <property type="entry name" value="NAD(P)-binding Rossmann-like Domain"/>
    <property type="match status" value="1"/>
</dbReference>
<protein>
    <submittedName>
        <fullName evidence="2">NAD-dependent epimerase/dehydratase</fullName>
    </submittedName>
</protein>
<gene>
    <name evidence="2" type="ORF">SPIRO4BDMA_40560</name>
</gene>
<dbReference type="SUPFAM" id="SSF51735">
    <property type="entry name" value="NAD(P)-binding Rossmann-fold domains"/>
    <property type="match status" value="1"/>
</dbReference>
<evidence type="ECO:0000259" key="1">
    <source>
        <dbReference type="Pfam" id="PF01370"/>
    </source>
</evidence>
<dbReference type="EMBL" id="FWDO01000004">
    <property type="protein sequence ID" value="SLM17988.1"/>
    <property type="molecule type" value="Genomic_DNA"/>
</dbReference>
<proteinExistence type="predicted"/>
<reference evidence="2" key="1">
    <citation type="submission" date="2017-02" db="EMBL/GenBank/DDBJ databases">
        <authorList>
            <person name="Regsiter A."/>
            <person name="William W."/>
        </authorList>
    </citation>
    <scope>NUCLEOTIDE SEQUENCE</scope>
    <source>
        <strain evidence="2">BdmA 4</strain>
    </source>
</reference>
<dbReference type="PANTHER" id="PTHR43245">
    <property type="entry name" value="BIFUNCTIONAL POLYMYXIN RESISTANCE PROTEIN ARNA"/>
    <property type="match status" value="1"/>
</dbReference>
<dbReference type="InterPro" id="IPR050177">
    <property type="entry name" value="Lipid_A_modif_metabolic_enz"/>
</dbReference>
<dbReference type="Pfam" id="PF01370">
    <property type="entry name" value="Epimerase"/>
    <property type="match status" value="1"/>
</dbReference>